<dbReference type="Gene3D" id="3.40.20.10">
    <property type="entry name" value="Severin"/>
    <property type="match status" value="3"/>
</dbReference>
<dbReference type="InterPro" id="IPR025118">
    <property type="entry name" value="DUF4045"/>
</dbReference>
<feature type="compositionally biased region" description="Basic and acidic residues" evidence="1">
    <location>
        <begin position="430"/>
        <end position="457"/>
    </location>
</feature>
<feature type="compositionally biased region" description="Polar residues" evidence="1">
    <location>
        <begin position="1066"/>
        <end position="1076"/>
    </location>
</feature>
<feature type="compositionally biased region" description="Polar residues" evidence="1">
    <location>
        <begin position="417"/>
        <end position="429"/>
    </location>
</feature>
<protein>
    <recommendedName>
        <fullName evidence="6">DUF4045 domain-containing protein</fullName>
    </recommendedName>
</protein>
<dbReference type="PANTHER" id="PTHR11977">
    <property type="entry name" value="VILLIN"/>
    <property type="match status" value="1"/>
</dbReference>
<dbReference type="GO" id="GO:0005737">
    <property type="term" value="C:cytoplasm"/>
    <property type="evidence" value="ECO:0007669"/>
    <property type="project" value="TreeGrafter"/>
</dbReference>
<feature type="compositionally biased region" description="Low complexity" evidence="1">
    <location>
        <begin position="932"/>
        <end position="944"/>
    </location>
</feature>
<feature type="compositionally biased region" description="Basic and acidic residues" evidence="1">
    <location>
        <begin position="32"/>
        <end position="54"/>
    </location>
</feature>
<feature type="compositionally biased region" description="Basic and acidic residues" evidence="1">
    <location>
        <begin position="240"/>
        <end position="253"/>
    </location>
</feature>
<evidence type="ECO:0000313" key="5">
    <source>
        <dbReference type="Proteomes" id="UP001309876"/>
    </source>
</evidence>
<feature type="compositionally biased region" description="Basic and acidic residues" evidence="1">
    <location>
        <begin position="1161"/>
        <end position="1173"/>
    </location>
</feature>
<feature type="domain" description="DUF7904" evidence="3">
    <location>
        <begin position="1261"/>
        <end position="1359"/>
    </location>
</feature>
<dbReference type="InterPro" id="IPR057226">
    <property type="entry name" value="DUF7904"/>
</dbReference>
<dbReference type="GO" id="GO:0008154">
    <property type="term" value="P:actin polymerization or depolymerization"/>
    <property type="evidence" value="ECO:0007669"/>
    <property type="project" value="TreeGrafter"/>
</dbReference>
<dbReference type="EMBL" id="JAVRRJ010000004">
    <property type="protein sequence ID" value="KAK5085285.1"/>
    <property type="molecule type" value="Genomic_DNA"/>
</dbReference>
<dbReference type="Proteomes" id="UP001309876">
    <property type="component" value="Unassembled WGS sequence"/>
</dbReference>
<feature type="compositionally biased region" description="Polar residues" evidence="1">
    <location>
        <begin position="56"/>
        <end position="83"/>
    </location>
</feature>
<feature type="compositionally biased region" description="Basic residues" evidence="1">
    <location>
        <begin position="953"/>
        <end position="964"/>
    </location>
</feature>
<evidence type="ECO:0000256" key="1">
    <source>
        <dbReference type="SAM" id="MobiDB-lite"/>
    </source>
</evidence>
<feature type="compositionally biased region" description="Polar residues" evidence="1">
    <location>
        <begin position="458"/>
        <end position="468"/>
    </location>
</feature>
<dbReference type="InterPro" id="IPR007122">
    <property type="entry name" value="Villin/Gelsolin"/>
</dbReference>
<feature type="compositionally biased region" description="Polar residues" evidence="1">
    <location>
        <begin position="201"/>
        <end position="211"/>
    </location>
</feature>
<dbReference type="Pfam" id="PF13254">
    <property type="entry name" value="DUF4045"/>
    <property type="match status" value="1"/>
</dbReference>
<reference evidence="4 5" key="1">
    <citation type="submission" date="2023-08" db="EMBL/GenBank/DDBJ databases">
        <title>Black Yeasts Isolated from many extreme environments.</title>
        <authorList>
            <person name="Coleine C."/>
            <person name="Stajich J.E."/>
            <person name="Selbmann L."/>
        </authorList>
    </citation>
    <scope>NUCLEOTIDE SEQUENCE [LARGE SCALE GENOMIC DNA]</scope>
    <source>
        <strain evidence="4 5">CCFEE 5910</strain>
    </source>
</reference>
<feature type="compositionally biased region" description="Polar residues" evidence="1">
    <location>
        <begin position="913"/>
        <end position="930"/>
    </location>
</feature>
<dbReference type="SUPFAM" id="SSF55753">
    <property type="entry name" value="Actin depolymerizing proteins"/>
    <property type="match status" value="2"/>
</dbReference>
<feature type="region of interest" description="Disordered" evidence="1">
    <location>
        <begin position="21"/>
        <end position="662"/>
    </location>
</feature>
<feature type="compositionally biased region" description="Polar residues" evidence="1">
    <location>
        <begin position="391"/>
        <end position="406"/>
    </location>
</feature>
<feature type="region of interest" description="Disordered" evidence="1">
    <location>
        <begin position="715"/>
        <end position="1024"/>
    </location>
</feature>
<dbReference type="PANTHER" id="PTHR11977:SF133">
    <property type="entry name" value="DUF4045 DOMAIN-CONTAINING PROTEIN"/>
    <property type="match status" value="1"/>
</dbReference>
<dbReference type="GO" id="GO:0051016">
    <property type="term" value="P:barbed-end actin filament capping"/>
    <property type="evidence" value="ECO:0007669"/>
    <property type="project" value="TreeGrafter"/>
</dbReference>
<organism evidence="4 5">
    <name type="scientific">Lithohypha guttulata</name>
    <dbReference type="NCBI Taxonomy" id="1690604"/>
    <lineage>
        <taxon>Eukaryota</taxon>
        <taxon>Fungi</taxon>
        <taxon>Dikarya</taxon>
        <taxon>Ascomycota</taxon>
        <taxon>Pezizomycotina</taxon>
        <taxon>Eurotiomycetes</taxon>
        <taxon>Chaetothyriomycetidae</taxon>
        <taxon>Chaetothyriales</taxon>
        <taxon>Trichomeriaceae</taxon>
        <taxon>Lithohypha</taxon>
    </lineage>
</organism>
<dbReference type="GO" id="GO:0005546">
    <property type="term" value="F:phosphatidylinositol-4,5-bisphosphate binding"/>
    <property type="evidence" value="ECO:0007669"/>
    <property type="project" value="TreeGrafter"/>
</dbReference>
<feature type="compositionally biased region" description="Polar residues" evidence="1">
    <location>
        <begin position="1005"/>
        <end position="1024"/>
    </location>
</feature>
<feature type="compositionally biased region" description="Acidic residues" evidence="1">
    <location>
        <begin position="595"/>
        <end position="605"/>
    </location>
</feature>
<sequence length="1619" mass="175372">MSSNNDGSESVDQFLARIASVKENDEASANTRRMDEEFLKGRQERQARRLERARSISPSKTGPAKTSSTDLTPSTIATSTQAINPPIDFSPQAPILTRSNAVNGRTSPTRSADAPRVRAISTSPKAEPASASPTATGLARSGTLSWQQRPASRDGLRQRPLSAFAPSRGATRLPTEPEKDAEPSRADIAASLAQKDPAWFRQTQERGTSSAAYRKNQVEDTPEAPLARSMQLPGLSQSREPSKSPAPERRPDQPTRLSADTVQETDRFKRGTTPDIAALRLSMIEKPLTTKHSSPENAVIQPPSLETPNLDASVPSLARSSSTLLHNRPPSPTKGLGGFVESAMMRRSDSVSKRWSVKDSSGLKRGDSVAGGRPVSLHSRGISRDIHSSRADTPSSPLANSRPGSSHKQEPLASPEIESTTNLPSNPTETVKEELSQAPPKPKEVTPIDTARPRTPTDDSLLSRSPSKTMDPRRWSPTKSTWLESALQQKPETPKLQPLKEEQPKWKVDLQRSKSRASRDISPEKPPKLEKQPGSPILLKSKSIVASPVVPAAANSSSTSTPNMPKDSAELPPEAPQTASSKGSQATGSVHVENEESDVVQDEEPANQKKLKDTTSNSASRQLPVLKPKPQTPPKTDFRATLKSRTQGPTTNTGEEPEFRSMFGKLKRTTTQNYVAPDELKHNIMSGKAALNTTSGPVKTKRIDEFKESILAKKEEMRAAGPLPVQRPDQKDKIEFDVPEALARRKTLSKGSTTDSVRVKTSPSDQASRPEKPALTPKPLTTRRQEMSSDKQTTPTTVIAVKDSKPKSVPGKMEQHTTQKNVSIADEDKLVPTIQSTESTHTPAALATSTNRSTQVQDAMQPPVLRALKSSTQPTSSNATSTTSIDSPALTGLPAGSKLASRLNPNLAAMLSRGSSPKPQTTSNAANEDTTAAPAIVSSQAAAQDDGSLTHMTKGRAKGPKRRAPKTEAAVPERPIRVLSEQPIVAKSEDKLTSKITPKEKESSPVVTRQSFKQTVTNPKPSIASSVKVPAVDKNISLAPVLSQEIVQPKTPSKQTPSLDEVFEKNLQSEQTTTKSLAVESKSKPLVASKSPELRKVSSPPSFTGRLAVSPKPVTPPKPASETISKPIPKPDAASTPVATPELGKDKSTEMGKAGLTKVLVKKEIRPLPKPEKSSSIQGLGLKMTPSPQPPKLSPKPRTLTPPPDTDMRISGHEFTAIRDVLEDYVGSITKDCDRAEFDAQRFLESTRQVQSRTKTTQHTVYEVSGDGKKTLVLSEHQHILYEDAMYLIAHRYTTESGSATADVHLWCGGRVSDAAIDDAQVFCRRDAREHNTKLDVVRQGKESASFMQGFGGILIVRRSKSSALYMLCGRRHLGHIVFDEVDMDAGNLCPGFAFLVSAAYGKLYLWKGKGAGVDEIGSARLIGMDLGLTGEIEEVDQGSESLSFWEALGGKKQQHWSSVWNQRSETSGHHSALYRVEHERPGMLTSLASWGLKRAASPAKQQLKATCEQLQPYCQSDLDTPAIHILDNYRSLYVILTRQCTSKAAEFVTALSIAQDIAMLSPAIQDRPVLPTCYVVAGNMPNDVKACFRKWSALESASVAGKDSICVRVEEVMEALEL</sequence>
<feature type="compositionally biased region" description="Polar residues" evidence="1">
    <location>
        <begin position="97"/>
        <end position="110"/>
    </location>
</feature>
<evidence type="ECO:0000259" key="2">
    <source>
        <dbReference type="Pfam" id="PF13254"/>
    </source>
</evidence>
<feature type="compositionally biased region" description="Low complexity" evidence="1">
    <location>
        <begin position="545"/>
        <end position="563"/>
    </location>
</feature>
<evidence type="ECO:0008006" key="6">
    <source>
        <dbReference type="Google" id="ProtNLM"/>
    </source>
</evidence>
<feature type="compositionally biased region" description="Polar residues" evidence="1">
    <location>
        <begin position="643"/>
        <end position="654"/>
    </location>
</feature>
<name>A0AAN7T0B5_9EURO</name>
<feature type="compositionally biased region" description="Polar residues" evidence="1">
    <location>
        <begin position="477"/>
        <end position="491"/>
    </location>
</feature>
<feature type="region of interest" description="Disordered" evidence="1">
    <location>
        <begin position="1043"/>
        <end position="1210"/>
    </location>
</feature>
<feature type="compositionally biased region" description="Basic and acidic residues" evidence="1">
    <location>
        <begin position="175"/>
        <end position="185"/>
    </location>
</feature>
<accession>A0AAN7T0B5</accession>
<proteinExistence type="predicted"/>
<feature type="compositionally biased region" description="Polar residues" evidence="1">
    <location>
        <begin position="577"/>
        <end position="588"/>
    </location>
</feature>
<feature type="domain" description="DUF4045" evidence="2">
    <location>
        <begin position="8"/>
        <end position="717"/>
    </location>
</feature>
<feature type="compositionally biased region" description="Polar residues" evidence="1">
    <location>
        <begin position="833"/>
        <end position="858"/>
    </location>
</feature>
<feature type="compositionally biased region" description="Basic and acidic residues" evidence="1">
    <location>
        <begin position="498"/>
        <end position="531"/>
    </location>
</feature>
<dbReference type="GO" id="GO:0015629">
    <property type="term" value="C:actin cytoskeleton"/>
    <property type="evidence" value="ECO:0007669"/>
    <property type="project" value="TreeGrafter"/>
</dbReference>
<feature type="compositionally biased region" description="Polar residues" evidence="1">
    <location>
        <begin position="869"/>
        <end position="886"/>
    </location>
</feature>
<dbReference type="GO" id="GO:0051014">
    <property type="term" value="P:actin filament severing"/>
    <property type="evidence" value="ECO:0007669"/>
    <property type="project" value="TreeGrafter"/>
</dbReference>
<keyword evidence="5" id="KW-1185">Reference proteome</keyword>
<evidence type="ECO:0000259" key="3">
    <source>
        <dbReference type="Pfam" id="PF25480"/>
    </source>
</evidence>
<dbReference type="InterPro" id="IPR029006">
    <property type="entry name" value="ADF-H/Gelsolin-like_dom_sf"/>
</dbReference>
<feature type="compositionally biased region" description="Polar residues" evidence="1">
    <location>
        <begin position="749"/>
        <end position="767"/>
    </location>
</feature>
<feature type="compositionally biased region" description="Basic and acidic residues" evidence="1">
    <location>
        <begin position="987"/>
        <end position="1003"/>
    </location>
</feature>
<dbReference type="SMART" id="SM00262">
    <property type="entry name" value="GEL"/>
    <property type="match status" value="2"/>
</dbReference>
<gene>
    <name evidence="4" type="ORF">LTR05_004566</name>
</gene>
<evidence type="ECO:0000313" key="4">
    <source>
        <dbReference type="EMBL" id="KAK5085285.1"/>
    </source>
</evidence>
<comment type="caution">
    <text evidence="4">The sequence shown here is derived from an EMBL/GenBank/DDBJ whole genome shotgun (WGS) entry which is preliminary data.</text>
</comment>
<dbReference type="Pfam" id="PF25480">
    <property type="entry name" value="DUF7904"/>
    <property type="match status" value="1"/>
</dbReference>
<dbReference type="GO" id="GO:0051015">
    <property type="term" value="F:actin filament binding"/>
    <property type="evidence" value="ECO:0007669"/>
    <property type="project" value="InterPro"/>
</dbReference>
<feature type="compositionally biased region" description="Pro residues" evidence="1">
    <location>
        <begin position="1187"/>
        <end position="1205"/>
    </location>
</feature>